<sequence length="124" mass="13942">MGIHGSTRYNFTRARNELCRISDARDQLSSANSVLSLMPPTVASHPDVQRLTLTLEEKTAVGHWKGEFTDTKNTLVAEIYLLSDEEMKTFMLYYGDEIYQHGIKYEAPSPPSSQGDPLGLDMMI</sequence>
<feature type="region of interest" description="Disordered" evidence="1">
    <location>
        <begin position="105"/>
        <end position="124"/>
    </location>
</feature>
<dbReference type="RefSeq" id="XP_022487520.1">
    <property type="nucleotide sequence ID" value="XM_022632483.1"/>
</dbReference>
<dbReference type="Proteomes" id="UP000177622">
    <property type="component" value="Unassembled WGS sequence"/>
</dbReference>
<name>A0A1F5LFU5_PENAI</name>
<evidence type="ECO:0000256" key="1">
    <source>
        <dbReference type="SAM" id="MobiDB-lite"/>
    </source>
</evidence>
<protein>
    <submittedName>
        <fullName evidence="2">Uncharacterized protein</fullName>
    </submittedName>
</protein>
<accession>A0A1F5LFU5</accession>
<evidence type="ECO:0000313" key="2">
    <source>
        <dbReference type="EMBL" id="OGE52078.1"/>
    </source>
</evidence>
<gene>
    <name evidence="2" type="ORF">PENARI_c011G00733</name>
</gene>
<dbReference type="GeneID" id="34577217"/>
<comment type="caution">
    <text evidence="2">The sequence shown here is derived from an EMBL/GenBank/DDBJ whole genome shotgun (WGS) entry which is preliminary data.</text>
</comment>
<dbReference type="AlphaFoldDB" id="A0A1F5LFU5"/>
<evidence type="ECO:0000313" key="3">
    <source>
        <dbReference type="Proteomes" id="UP000177622"/>
    </source>
</evidence>
<organism evidence="2 3">
    <name type="scientific">Penicillium arizonense</name>
    <dbReference type="NCBI Taxonomy" id="1835702"/>
    <lineage>
        <taxon>Eukaryota</taxon>
        <taxon>Fungi</taxon>
        <taxon>Dikarya</taxon>
        <taxon>Ascomycota</taxon>
        <taxon>Pezizomycotina</taxon>
        <taxon>Eurotiomycetes</taxon>
        <taxon>Eurotiomycetidae</taxon>
        <taxon>Eurotiales</taxon>
        <taxon>Aspergillaceae</taxon>
        <taxon>Penicillium</taxon>
    </lineage>
</organism>
<proteinExistence type="predicted"/>
<keyword evidence="3" id="KW-1185">Reference proteome</keyword>
<reference evidence="2 3" key="1">
    <citation type="journal article" date="2016" name="Sci. Rep.">
        <title>Penicillium arizonense, a new, genome sequenced fungal species, reveals a high chemical diversity in secreted metabolites.</title>
        <authorList>
            <person name="Grijseels S."/>
            <person name="Nielsen J.C."/>
            <person name="Randelovic M."/>
            <person name="Nielsen J."/>
            <person name="Nielsen K.F."/>
            <person name="Workman M."/>
            <person name="Frisvad J.C."/>
        </authorList>
    </citation>
    <scope>NUCLEOTIDE SEQUENCE [LARGE SCALE GENOMIC DNA]</scope>
    <source>
        <strain evidence="2 3">CBS 141311</strain>
    </source>
</reference>
<dbReference type="EMBL" id="LXJU01000011">
    <property type="protein sequence ID" value="OGE52078.1"/>
    <property type="molecule type" value="Genomic_DNA"/>
</dbReference>